<feature type="domain" description="PAC" evidence="17">
    <location>
        <begin position="294"/>
        <end position="344"/>
    </location>
</feature>
<dbReference type="InterPro" id="IPR036097">
    <property type="entry name" value="HisK_dim/P_sf"/>
</dbReference>
<feature type="transmembrane region" description="Helical" evidence="13">
    <location>
        <begin position="93"/>
        <end position="116"/>
    </location>
</feature>
<keyword evidence="6" id="KW-0418">Kinase</keyword>
<accession>A0A1M7XW40</accession>
<dbReference type="InterPro" id="IPR003594">
    <property type="entry name" value="HATPase_dom"/>
</dbReference>
<dbReference type="InterPro" id="IPR000700">
    <property type="entry name" value="PAS-assoc_C"/>
</dbReference>
<dbReference type="Pfam" id="PF08447">
    <property type="entry name" value="PAS_3"/>
    <property type="match status" value="1"/>
</dbReference>
<dbReference type="RefSeq" id="WP_073611482.1">
    <property type="nucleotide sequence ID" value="NZ_FRFE01000001.1"/>
</dbReference>
<dbReference type="SMART" id="SM00448">
    <property type="entry name" value="REC"/>
    <property type="match status" value="1"/>
</dbReference>
<dbReference type="Proteomes" id="UP000184603">
    <property type="component" value="Unassembled WGS sequence"/>
</dbReference>
<keyword evidence="19" id="KW-1185">Reference proteome</keyword>
<dbReference type="Gene3D" id="3.30.450.20">
    <property type="entry name" value="PAS domain"/>
    <property type="match status" value="2"/>
</dbReference>
<evidence type="ECO:0000256" key="11">
    <source>
        <dbReference type="PROSITE-ProRule" id="PRU00169"/>
    </source>
</evidence>
<dbReference type="InterPro" id="IPR013655">
    <property type="entry name" value="PAS_fold_3"/>
</dbReference>
<dbReference type="InterPro" id="IPR036890">
    <property type="entry name" value="HATPase_C_sf"/>
</dbReference>
<keyword evidence="3 11" id="KW-0597">Phosphoprotein</keyword>
<dbReference type="Gene3D" id="3.40.50.2300">
    <property type="match status" value="1"/>
</dbReference>
<dbReference type="SMART" id="SM00387">
    <property type="entry name" value="HATPase_c"/>
    <property type="match status" value="1"/>
</dbReference>
<feature type="transmembrane region" description="Helical" evidence="13">
    <location>
        <begin position="173"/>
        <end position="192"/>
    </location>
</feature>
<dbReference type="InterPro" id="IPR000014">
    <property type="entry name" value="PAS"/>
</dbReference>
<feature type="domain" description="PAC" evidence="17">
    <location>
        <begin position="422"/>
        <end position="472"/>
    </location>
</feature>
<gene>
    <name evidence="18" type="ORF">SAMN02745220_00101</name>
</gene>
<dbReference type="Gene3D" id="3.30.565.10">
    <property type="entry name" value="Histidine kinase-like ATPase, C-terminal domain"/>
    <property type="match status" value="1"/>
</dbReference>
<dbReference type="Pfam" id="PF13426">
    <property type="entry name" value="PAS_9"/>
    <property type="match status" value="1"/>
</dbReference>
<dbReference type="GO" id="GO:0005524">
    <property type="term" value="F:ATP binding"/>
    <property type="evidence" value="ECO:0007669"/>
    <property type="project" value="UniProtKB-KW"/>
</dbReference>
<feature type="domain" description="Response regulatory" evidence="15">
    <location>
        <begin position="737"/>
        <end position="856"/>
    </location>
</feature>
<evidence type="ECO:0000259" key="17">
    <source>
        <dbReference type="PROSITE" id="PS50113"/>
    </source>
</evidence>
<evidence type="ECO:0000259" key="14">
    <source>
        <dbReference type="PROSITE" id="PS50109"/>
    </source>
</evidence>
<dbReference type="EMBL" id="FRFE01000001">
    <property type="protein sequence ID" value="SHO42700.1"/>
    <property type="molecule type" value="Genomic_DNA"/>
</dbReference>
<evidence type="ECO:0000256" key="6">
    <source>
        <dbReference type="ARBA" id="ARBA00022777"/>
    </source>
</evidence>
<evidence type="ECO:0000256" key="2">
    <source>
        <dbReference type="ARBA" id="ARBA00012438"/>
    </source>
</evidence>
<feature type="transmembrane region" description="Helical" evidence="13">
    <location>
        <begin position="128"/>
        <end position="152"/>
    </location>
</feature>
<dbReference type="PROSITE" id="PS50112">
    <property type="entry name" value="PAS"/>
    <property type="match status" value="2"/>
</dbReference>
<name>A0A1M7XW40_9BACT</name>
<keyword evidence="7" id="KW-0067">ATP-binding</keyword>
<evidence type="ECO:0000256" key="12">
    <source>
        <dbReference type="SAM" id="Coils"/>
    </source>
</evidence>
<dbReference type="SMART" id="SM00388">
    <property type="entry name" value="HisKA"/>
    <property type="match status" value="1"/>
</dbReference>
<dbReference type="FunFam" id="1.10.287.130:FF:000002">
    <property type="entry name" value="Two-component osmosensing histidine kinase"/>
    <property type="match status" value="1"/>
</dbReference>
<feature type="coiled-coil region" evidence="12">
    <location>
        <begin position="456"/>
        <end position="483"/>
    </location>
</feature>
<dbReference type="SUPFAM" id="SSF55874">
    <property type="entry name" value="ATPase domain of HSP90 chaperone/DNA topoisomerase II/histidine kinase"/>
    <property type="match status" value="1"/>
</dbReference>
<keyword evidence="13" id="KW-1133">Transmembrane helix</keyword>
<dbReference type="EC" id="2.7.13.3" evidence="2"/>
<reference evidence="18 19" key="1">
    <citation type="submission" date="2016-12" db="EMBL/GenBank/DDBJ databases">
        <authorList>
            <person name="Song W.-J."/>
            <person name="Kurnit D.M."/>
        </authorList>
    </citation>
    <scope>NUCLEOTIDE SEQUENCE [LARGE SCALE GENOMIC DNA]</scope>
    <source>
        <strain evidence="18 19">DSM 18488</strain>
    </source>
</reference>
<dbReference type="GO" id="GO:0000155">
    <property type="term" value="F:phosphorelay sensor kinase activity"/>
    <property type="evidence" value="ECO:0007669"/>
    <property type="project" value="InterPro"/>
</dbReference>
<evidence type="ECO:0000256" key="8">
    <source>
        <dbReference type="ARBA" id="ARBA00023012"/>
    </source>
</evidence>
<comment type="catalytic activity">
    <reaction evidence="1">
        <text>ATP + protein L-histidine = ADP + protein N-phospho-L-histidine.</text>
        <dbReference type="EC" id="2.7.13.3"/>
    </reaction>
</comment>
<dbReference type="InterPro" id="IPR035965">
    <property type="entry name" value="PAS-like_dom_sf"/>
</dbReference>
<evidence type="ECO:0000256" key="13">
    <source>
        <dbReference type="SAM" id="Phobius"/>
    </source>
</evidence>
<dbReference type="CDD" id="cd00082">
    <property type="entry name" value="HisKA"/>
    <property type="match status" value="1"/>
</dbReference>
<keyword evidence="12" id="KW-0175">Coiled coil</keyword>
<evidence type="ECO:0000256" key="1">
    <source>
        <dbReference type="ARBA" id="ARBA00000085"/>
    </source>
</evidence>
<feature type="domain" description="Histidine kinase" evidence="14">
    <location>
        <begin position="490"/>
        <end position="711"/>
    </location>
</feature>
<feature type="transmembrane region" description="Helical" evidence="13">
    <location>
        <begin position="61"/>
        <end position="81"/>
    </location>
</feature>
<dbReference type="PANTHER" id="PTHR45339:SF5">
    <property type="entry name" value="HISTIDINE KINASE"/>
    <property type="match status" value="1"/>
</dbReference>
<dbReference type="AlphaFoldDB" id="A0A1M7XW40"/>
<evidence type="ECO:0000256" key="5">
    <source>
        <dbReference type="ARBA" id="ARBA00022741"/>
    </source>
</evidence>
<dbReference type="SUPFAM" id="SSF52172">
    <property type="entry name" value="CheY-like"/>
    <property type="match status" value="1"/>
</dbReference>
<dbReference type="PANTHER" id="PTHR45339">
    <property type="entry name" value="HYBRID SIGNAL TRANSDUCTION HISTIDINE KINASE J"/>
    <property type="match status" value="1"/>
</dbReference>
<evidence type="ECO:0000256" key="9">
    <source>
        <dbReference type="ARBA" id="ARBA00064003"/>
    </source>
</evidence>
<evidence type="ECO:0000259" key="15">
    <source>
        <dbReference type="PROSITE" id="PS50110"/>
    </source>
</evidence>
<dbReference type="InterPro" id="IPR001789">
    <property type="entry name" value="Sig_transdc_resp-reg_receiver"/>
</dbReference>
<dbReference type="InterPro" id="IPR011006">
    <property type="entry name" value="CheY-like_superfamily"/>
</dbReference>
<keyword evidence="8" id="KW-0902">Two-component regulatory system</keyword>
<dbReference type="InterPro" id="IPR005467">
    <property type="entry name" value="His_kinase_dom"/>
</dbReference>
<organism evidence="18 19">
    <name type="scientific">Desulfopila aestuarii DSM 18488</name>
    <dbReference type="NCBI Taxonomy" id="1121416"/>
    <lineage>
        <taxon>Bacteria</taxon>
        <taxon>Pseudomonadati</taxon>
        <taxon>Thermodesulfobacteriota</taxon>
        <taxon>Desulfobulbia</taxon>
        <taxon>Desulfobulbales</taxon>
        <taxon>Desulfocapsaceae</taxon>
        <taxon>Desulfopila</taxon>
    </lineage>
</organism>
<dbReference type="STRING" id="1121416.SAMN02745220_00101"/>
<feature type="domain" description="PAS" evidence="16">
    <location>
        <begin position="345"/>
        <end position="420"/>
    </location>
</feature>
<keyword evidence="13" id="KW-0812">Transmembrane</keyword>
<protein>
    <recommendedName>
        <fullName evidence="10">Sensory/regulatory protein RpfC</fullName>
        <ecNumber evidence="2">2.7.13.3</ecNumber>
    </recommendedName>
</protein>
<feature type="domain" description="PAS" evidence="16">
    <location>
        <begin position="217"/>
        <end position="271"/>
    </location>
</feature>
<evidence type="ECO:0000313" key="18">
    <source>
        <dbReference type="EMBL" id="SHO42700.1"/>
    </source>
</evidence>
<dbReference type="SMART" id="SM00091">
    <property type="entry name" value="PAS"/>
    <property type="match status" value="2"/>
</dbReference>
<keyword evidence="5" id="KW-0547">Nucleotide-binding</keyword>
<dbReference type="NCBIfam" id="TIGR00229">
    <property type="entry name" value="sensory_box"/>
    <property type="match status" value="2"/>
</dbReference>
<dbReference type="PROSITE" id="PS50113">
    <property type="entry name" value="PAC"/>
    <property type="match status" value="2"/>
</dbReference>
<comment type="subunit">
    <text evidence="9">At low DSF concentrations, interacts with RpfF.</text>
</comment>
<dbReference type="SUPFAM" id="SSF55785">
    <property type="entry name" value="PYP-like sensor domain (PAS domain)"/>
    <property type="match status" value="2"/>
</dbReference>
<evidence type="ECO:0000256" key="4">
    <source>
        <dbReference type="ARBA" id="ARBA00022679"/>
    </source>
</evidence>
<dbReference type="Gene3D" id="1.10.287.130">
    <property type="match status" value="1"/>
</dbReference>
<feature type="transmembrane region" description="Helical" evidence="13">
    <location>
        <begin position="35"/>
        <end position="55"/>
    </location>
</feature>
<dbReference type="CDD" id="cd16922">
    <property type="entry name" value="HATPase_EvgS-ArcB-TorS-like"/>
    <property type="match status" value="1"/>
</dbReference>
<evidence type="ECO:0000313" key="19">
    <source>
        <dbReference type="Proteomes" id="UP000184603"/>
    </source>
</evidence>
<dbReference type="PROSITE" id="PS50109">
    <property type="entry name" value="HIS_KIN"/>
    <property type="match status" value="1"/>
</dbReference>
<sequence length="864" mass="96780">MLINSGAGADTLHEEHVIDRLHERQLEHLFSNMRISMVASGLNATVFLIVLFKLLPSDTLLSWYGALLLSLLPRAGLLFAYKANSTRFSHKAWTRLLLVGFFLSGFIWGISAPLFLTDLPPLAQAFHILLLGGTLTGAAVYLAPLYYCFVCYGLAHILPMQLLLFSMSADSMYLAMALILALFTVLMFVVAWRANQEFATLSLLQLRNEGLLTKLDESEYLFRTLTENTASAVTLIHDNRFVYLNPAAEAITGYRLEELENTLFTKVVHPEFHDLLLARGMMRLQDPNSPEVPRRYEFKILHKDGSVRWIDFTPSVVDFQGDKAILGTSSDITDRILAQQARQESEERYHVLFEAANDAIFVVGLDEFHQPGTILDANTLACTWLGYSRDDLLQIGPREITHLYDLTYTQEMHRRLAQDGKAVFEMTLRSRNGQLLPVEISAQTFTFKGQRASLCIARDIRERKEAEKQLMDAKRQAEMANQAKSEFLASMSHEIRTPLNGLLGMLQFIRMGDLDAERRQYLDVAINSGEGLLAIINDILDLSKIEAGKFELVNVIFDLHSLVYSVMEIFRFPAQSKDVVLRTDIAGHVPQFIMADQVRLRQIMYNLVGNAVKFTNNGEICIVLDVRSLDDRQVELELRVQDTGIGIPKEQQERLFEPFVQGSSTMDALASGTGLGLSIVKRIVGFMGGEVRLESNVDQGTTVIVCVRAEIPDQEAIAVSQSVAQQISSPLSVDRLRVLVAEDNSINELMIRKSLEKLGHDSVCVADGEQALDLLRQETFDCVFMDIQMPKMNGTEATKHIRNQTFQEIDPHIPIIALTANALSGDREKFLAMGMTEYLSKPVSISDIAAVLAKIFSGEMISTD</sequence>
<feature type="modified residue" description="4-aspartylphosphate" evidence="11">
    <location>
        <position position="786"/>
    </location>
</feature>
<dbReference type="PRINTS" id="PR00344">
    <property type="entry name" value="BCTRLSENSOR"/>
</dbReference>
<proteinExistence type="predicted"/>
<dbReference type="InterPro" id="IPR003661">
    <property type="entry name" value="HisK_dim/P_dom"/>
</dbReference>
<evidence type="ECO:0000256" key="7">
    <source>
        <dbReference type="ARBA" id="ARBA00022840"/>
    </source>
</evidence>
<dbReference type="InterPro" id="IPR004358">
    <property type="entry name" value="Sig_transdc_His_kin-like_C"/>
</dbReference>
<dbReference type="OrthoDB" id="9796457at2"/>
<keyword evidence="13" id="KW-0472">Membrane</keyword>
<dbReference type="PROSITE" id="PS50110">
    <property type="entry name" value="RESPONSE_REGULATORY"/>
    <property type="match status" value="1"/>
</dbReference>
<dbReference type="Pfam" id="PF00072">
    <property type="entry name" value="Response_reg"/>
    <property type="match status" value="1"/>
</dbReference>
<evidence type="ECO:0000256" key="10">
    <source>
        <dbReference type="ARBA" id="ARBA00068150"/>
    </source>
</evidence>
<dbReference type="SUPFAM" id="SSF47384">
    <property type="entry name" value="Homodimeric domain of signal transducing histidine kinase"/>
    <property type="match status" value="1"/>
</dbReference>
<keyword evidence="4" id="KW-0808">Transferase</keyword>
<evidence type="ECO:0000259" key="16">
    <source>
        <dbReference type="PROSITE" id="PS50112"/>
    </source>
</evidence>
<dbReference type="InterPro" id="IPR001610">
    <property type="entry name" value="PAC"/>
</dbReference>
<evidence type="ECO:0000256" key="3">
    <source>
        <dbReference type="ARBA" id="ARBA00022553"/>
    </source>
</evidence>
<dbReference type="SMART" id="SM00086">
    <property type="entry name" value="PAC"/>
    <property type="match status" value="2"/>
</dbReference>
<dbReference type="FunFam" id="3.30.565.10:FF:000010">
    <property type="entry name" value="Sensor histidine kinase RcsC"/>
    <property type="match status" value="1"/>
</dbReference>
<dbReference type="Pfam" id="PF02518">
    <property type="entry name" value="HATPase_c"/>
    <property type="match status" value="1"/>
</dbReference>
<dbReference type="CDD" id="cd00130">
    <property type="entry name" value="PAS"/>
    <property type="match status" value="2"/>
</dbReference>
<dbReference type="CDD" id="cd17546">
    <property type="entry name" value="REC_hyHK_CKI1_RcsC-like"/>
    <property type="match status" value="1"/>
</dbReference>
<dbReference type="Pfam" id="PF00512">
    <property type="entry name" value="HisKA"/>
    <property type="match status" value="1"/>
</dbReference>